<dbReference type="Proteomes" id="UP001630127">
    <property type="component" value="Unassembled WGS sequence"/>
</dbReference>
<comment type="caution">
    <text evidence="2">The sequence shown here is derived from an EMBL/GenBank/DDBJ whole genome shotgun (WGS) entry which is preliminary data.</text>
</comment>
<evidence type="ECO:0000313" key="2">
    <source>
        <dbReference type="EMBL" id="KAL3516535.1"/>
    </source>
</evidence>
<dbReference type="AlphaFoldDB" id="A0ABD2ZDZ6"/>
<keyword evidence="3" id="KW-1185">Reference proteome</keyword>
<dbReference type="EMBL" id="JBJUIK010000010">
    <property type="protein sequence ID" value="KAL3516535.1"/>
    <property type="molecule type" value="Genomic_DNA"/>
</dbReference>
<accession>A0ABD2ZDZ6</accession>
<evidence type="ECO:0000313" key="3">
    <source>
        <dbReference type="Proteomes" id="UP001630127"/>
    </source>
</evidence>
<protein>
    <submittedName>
        <fullName evidence="2">Uncharacterized protein</fullName>
    </submittedName>
</protein>
<gene>
    <name evidence="2" type="ORF">ACH5RR_023437</name>
</gene>
<evidence type="ECO:0000256" key="1">
    <source>
        <dbReference type="SAM" id="MobiDB-lite"/>
    </source>
</evidence>
<proteinExistence type="predicted"/>
<reference evidence="2 3" key="1">
    <citation type="submission" date="2024-11" db="EMBL/GenBank/DDBJ databases">
        <title>A near-complete genome assembly of Cinchona calisaya.</title>
        <authorList>
            <person name="Lian D.C."/>
            <person name="Zhao X.W."/>
            <person name="Wei L."/>
        </authorList>
    </citation>
    <scope>NUCLEOTIDE SEQUENCE [LARGE SCALE GENOMIC DNA]</scope>
    <source>
        <tissue evidence="2">Nenye</tissue>
    </source>
</reference>
<feature type="region of interest" description="Disordered" evidence="1">
    <location>
        <begin position="69"/>
        <end position="89"/>
    </location>
</feature>
<name>A0ABD2ZDZ6_9GENT</name>
<organism evidence="2 3">
    <name type="scientific">Cinchona calisaya</name>
    <dbReference type="NCBI Taxonomy" id="153742"/>
    <lineage>
        <taxon>Eukaryota</taxon>
        <taxon>Viridiplantae</taxon>
        <taxon>Streptophyta</taxon>
        <taxon>Embryophyta</taxon>
        <taxon>Tracheophyta</taxon>
        <taxon>Spermatophyta</taxon>
        <taxon>Magnoliopsida</taxon>
        <taxon>eudicotyledons</taxon>
        <taxon>Gunneridae</taxon>
        <taxon>Pentapetalae</taxon>
        <taxon>asterids</taxon>
        <taxon>lamiids</taxon>
        <taxon>Gentianales</taxon>
        <taxon>Rubiaceae</taxon>
        <taxon>Cinchonoideae</taxon>
        <taxon>Cinchoneae</taxon>
        <taxon>Cinchona</taxon>
    </lineage>
</organism>
<sequence>MEKGKESSLFVNDGSFMERFKQLQHKEQKEKEKLVAIEQVKSLQIYQDLQRLSLLLKSKLVASAVKLGEDEDEEEMVAGNSSDDGPVKRQKLGKPDAFQQWSRQLGVGNSFLSSGLFRAKDLAEFCHKINQQRNRGLALAVNLKFRINAILLLFDASLLCCYWA</sequence>